<dbReference type="Proteomes" id="UP001530400">
    <property type="component" value="Unassembled WGS sequence"/>
</dbReference>
<dbReference type="PRINTS" id="PR00111">
    <property type="entry name" value="ABHYDROLASE"/>
</dbReference>
<name>A0ABD3MXH4_9STRA</name>
<sequence length="292" mass="31321">MSASSSFSYSTSTLTTRGIDCVLHKWTPNCSETKGIAVVYHGFGAHSQYPTVSYASNLLANSGFVVYALDLPGHGMSPGIRGYLTGVKDLIEDGVAVAKHAKSVASSAGIDFPLFLLGSSMGGAIALKVAENLDVDVVKGVVMLAPMLSLKVSSVERTALSFLSWFVPSVPLIPSSATSPEKQYRDAKKRAECEADELSYSGKLRVSSALTCVDLALDISESFEKISVPFLCMVAGEDVVVDNSRIDELMKNSKSEDKTLKRYPALHGLLCEPSPLIGEIENDLIEWMVKKS</sequence>
<dbReference type="SUPFAM" id="SSF53474">
    <property type="entry name" value="alpha/beta-Hydrolases"/>
    <property type="match status" value="1"/>
</dbReference>
<dbReference type="AlphaFoldDB" id="A0ABD3MXH4"/>
<evidence type="ECO:0000313" key="2">
    <source>
        <dbReference type="EMBL" id="KAL3768580.1"/>
    </source>
</evidence>
<dbReference type="InterPro" id="IPR000073">
    <property type="entry name" value="AB_hydrolase_1"/>
</dbReference>
<feature type="domain" description="Serine aminopeptidase S33" evidence="1">
    <location>
        <begin position="32"/>
        <end position="273"/>
    </location>
</feature>
<protein>
    <recommendedName>
        <fullName evidence="1">Serine aminopeptidase S33 domain-containing protein</fullName>
    </recommendedName>
</protein>
<dbReference type="PANTHER" id="PTHR11614">
    <property type="entry name" value="PHOSPHOLIPASE-RELATED"/>
    <property type="match status" value="1"/>
</dbReference>
<accession>A0ABD3MXH4</accession>
<proteinExistence type="predicted"/>
<dbReference type="InterPro" id="IPR029058">
    <property type="entry name" value="AB_hydrolase_fold"/>
</dbReference>
<comment type="caution">
    <text evidence="2">The sequence shown here is derived from an EMBL/GenBank/DDBJ whole genome shotgun (WGS) entry which is preliminary data.</text>
</comment>
<keyword evidence="3" id="KW-1185">Reference proteome</keyword>
<gene>
    <name evidence="2" type="ORF">ACHAWO_001529</name>
</gene>
<dbReference type="Gene3D" id="3.40.50.1820">
    <property type="entry name" value="alpha/beta hydrolase"/>
    <property type="match status" value="1"/>
</dbReference>
<dbReference type="InterPro" id="IPR022742">
    <property type="entry name" value="Hydrolase_4"/>
</dbReference>
<evidence type="ECO:0000313" key="3">
    <source>
        <dbReference type="Proteomes" id="UP001530400"/>
    </source>
</evidence>
<evidence type="ECO:0000259" key="1">
    <source>
        <dbReference type="Pfam" id="PF12146"/>
    </source>
</evidence>
<dbReference type="EMBL" id="JALLPJ020001344">
    <property type="protein sequence ID" value="KAL3768580.1"/>
    <property type="molecule type" value="Genomic_DNA"/>
</dbReference>
<organism evidence="2 3">
    <name type="scientific">Cyclotella atomus</name>
    <dbReference type="NCBI Taxonomy" id="382360"/>
    <lineage>
        <taxon>Eukaryota</taxon>
        <taxon>Sar</taxon>
        <taxon>Stramenopiles</taxon>
        <taxon>Ochrophyta</taxon>
        <taxon>Bacillariophyta</taxon>
        <taxon>Coscinodiscophyceae</taxon>
        <taxon>Thalassiosirophycidae</taxon>
        <taxon>Stephanodiscales</taxon>
        <taxon>Stephanodiscaceae</taxon>
        <taxon>Cyclotella</taxon>
    </lineage>
</organism>
<dbReference type="InterPro" id="IPR051044">
    <property type="entry name" value="MAG_DAG_Lipase"/>
</dbReference>
<reference evidence="2 3" key="1">
    <citation type="submission" date="2024-10" db="EMBL/GenBank/DDBJ databases">
        <title>Updated reference genomes for cyclostephanoid diatoms.</title>
        <authorList>
            <person name="Roberts W.R."/>
            <person name="Alverson A.J."/>
        </authorList>
    </citation>
    <scope>NUCLEOTIDE SEQUENCE [LARGE SCALE GENOMIC DNA]</scope>
    <source>
        <strain evidence="2 3">AJA010-31</strain>
    </source>
</reference>
<dbReference type="Pfam" id="PF12146">
    <property type="entry name" value="Hydrolase_4"/>
    <property type="match status" value="1"/>
</dbReference>